<reference evidence="1" key="1">
    <citation type="submission" date="2022-04" db="EMBL/GenBank/DDBJ databases">
        <title>Genome of the entomopathogenic fungus Entomophthora muscae.</title>
        <authorList>
            <person name="Elya C."/>
            <person name="Lovett B.R."/>
            <person name="Lee E."/>
            <person name="Macias A.M."/>
            <person name="Hajek A.E."/>
            <person name="De Bivort B.L."/>
            <person name="Kasson M.T."/>
            <person name="De Fine Licht H.H."/>
            <person name="Stajich J.E."/>
        </authorList>
    </citation>
    <scope>NUCLEOTIDE SEQUENCE</scope>
    <source>
        <strain evidence="1">Berkeley</strain>
    </source>
</reference>
<comment type="caution">
    <text evidence="1">The sequence shown here is derived from an EMBL/GenBank/DDBJ whole genome shotgun (WGS) entry which is preliminary data.</text>
</comment>
<evidence type="ECO:0000313" key="1">
    <source>
        <dbReference type="EMBL" id="KAJ9069198.1"/>
    </source>
</evidence>
<gene>
    <name evidence="1" type="ORF">DSO57_1021064</name>
</gene>
<dbReference type="Proteomes" id="UP001165960">
    <property type="component" value="Unassembled WGS sequence"/>
</dbReference>
<proteinExistence type="predicted"/>
<organism evidence="1 2">
    <name type="scientific">Entomophthora muscae</name>
    <dbReference type="NCBI Taxonomy" id="34485"/>
    <lineage>
        <taxon>Eukaryota</taxon>
        <taxon>Fungi</taxon>
        <taxon>Fungi incertae sedis</taxon>
        <taxon>Zoopagomycota</taxon>
        <taxon>Entomophthoromycotina</taxon>
        <taxon>Entomophthoromycetes</taxon>
        <taxon>Entomophthorales</taxon>
        <taxon>Entomophthoraceae</taxon>
        <taxon>Entomophthora</taxon>
    </lineage>
</organism>
<sequence>MEIMRFFVGLLNYAACLGCRYTIMRKSVNDMSDGELQVYFDGLGALNSGPKPTRWQKLIGNVDFNRKDFLPAHREILFQVEKAIQKKNPNVTVPYWDCLPYRSHAAKDPSLSSSAFGYMTGCAGGRLEKFLTSEGKCIHRNEIHNFCPNYPLVESNSRRIQDPLVYAKTHLPILQYLVQTIYTTEDPSIAIQDPLMLSYMANMDRYWDAWLTHNSFTTALYGGQHKYPAGPSLLNGKTARKIVQVSAASCVIYAA</sequence>
<accession>A0ACC2T3L9</accession>
<keyword evidence="2" id="KW-1185">Reference proteome</keyword>
<name>A0ACC2T3L9_9FUNG</name>
<protein>
    <submittedName>
        <fullName evidence="1">Uncharacterized protein</fullName>
    </submittedName>
</protein>
<dbReference type="EMBL" id="QTSX02003651">
    <property type="protein sequence ID" value="KAJ9069198.1"/>
    <property type="molecule type" value="Genomic_DNA"/>
</dbReference>
<evidence type="ECO:0000313" key="2">
    <source>
        <dbReference type="Proteomes" id="UP001165960"/>
    </source>
</evidence>